<sequence length="151" mass="16908">MEKTLPFLVHLGWSRHPISADCRNTSYAVWVNEEMNSWSPLFADPNRTSEDEDMSKSGDEDSSASSKKDPQVTPESFTDRNKTGKFSDSRWKPNGFSKVEHGSQSRVAKCNHDALGTTSRKDDISEVAREKFSSGDQVPRVAEHESINEGD</sequence>
<comment type="caution">
    <text evidence="1">The sequence shown here is derived from an EMBL/GenBank/DDBJ whole genome shotgun (WGS) entry which is preliminary data.</text>
</comment>
<evidence type="ECO:0000313" key="1">
    <source>
        <dbReference type="EMBL" id="KAI3713528.1"/>
    </source>
</evidence>
<dbReference type="EMBL" id="CM042041">
    <property type="protein sequence ID" value="KAI3713528.1"/>
    <property type="molecule type" value="Genomic_DNA"/>
</dbReference>
<evidence type="ECO:0000313" key="2">
    <source>
        <dbReference type="Proteomes" id="UP001056120"/>
    </source>
</evidence>
<reference evidence="2" key="1">
    <citation type="journal article" date="2022" name="Mol. Ecol. Resour.">
        <title>The genomes of chicory, endive, great burdock and yacon provide insights into Asteraceae palaeo-polyploidization history and plant inulin production.</title>
        <authorList>
            <person name="Fan W."/>
            <person name="Wang S."/>
            <person name="Wang H."/>
            <person name="Wang A."/>
            <person name="Jiang F."/>
            <person name="Liu H."/>
            <person name="Zhao H."/>
            <person name="Xu D."/>
            <person name="Zhang Y."/>
        </authorList>
    </citation>
    <scope>NUCLEOTIDE SEQUENCE [LARGE SCALE GENOMIC DNA]</scope>
    <source>
        <strain evidence="2">cv. Yunnan</strain>
    </source>
</reference>
<accession>A0ACB9AUX9</accession>
<proteinExistence type="predicted"/>
<reference evidence="1 2" key="2">
    <citation type="journal article" date="2022" name="Mol. Ecol. Resour.">
        <title>The genomes of chicory, endive, great burdock and yacon provide insights into Asteraceae paleo-polyploidization history and plant inulin production.</title>
        <authorList>
            <person name="Fan W."/>
            <person name="Wang S."/>
            <person name="Wang H."/>
            <person name="Wang A."/>
            <person name="Jiang F."/>
            <person name="Liu H."/>
            <person name="Zhao H."/>
            <person name="Xu D."/>
            <person name="Zhang Y."/>
        </authorList>
    </citation>
    <scope>NUCLEOTIDE SEQUENCE [LARGE SCALE GENOMIC DNA]</scope>
    <source>
        <strain evidence="2">cv. Yunnan</strain>
        <tissue evidence="1">Leaves</tissue>
    </source>
</reference>
<name>A0ACB9AUX9_9ASTR</name>
<dbReference type="Proteomes" id="UP001056120">
    <property type="component" value="Linkage Group LG24"/>
</dbReference>
<gene>
    <name evidence="1" type="ORF">L1987_72106</name>
</gene>
<protein>
    <submittedName>
        <fullName evidence="1">Uncharacterized protein</fullName>
    </submittedName>
</protein>
<organism evidence="1 2">
    <name type="scientific">Smallanthus sonchifolius</name>
    <dbReference type="NCBI Taxonomy" id="185202"/>
    <lineage>
        <taxon>Eukaryota</taxon>
        <taxon>Viridiplantae</taxon>
        <taxon>Streptophyta</taxon>
        <taxon>Embryophyta</taxon>
        <taxon>Tracheophyta</taxon>
        <taxon>Spermatophyta</taxon>
        <taxon>Magnoliopsida</taxon>
        <taxon>eudicotyledons</taxon>
        <taxon>Gunneridae</taxon>
        <taxon>Pentapetalae</taxon>
        <taxon>asterids</taxon>
        <taxon>campanulids</taxon>
        <taxon>Asterales</taxon>
        <taxon>Asteraceae</taxon>
        <taxon>Asteroideae</taxon>
        <taxon>Heliantheae alliance</taxon>
        <taxon>Millerieae</taxon>
        <taxon>Smallanthus</taxon>
    </lineage>
</organism>
<keyword evidence="2" id="KW-1185">Reference proteome</keyword>